<proteinExistence type="predicted"/>
<evidence type="ECO:0000256" key="1">
    <source>
        <dbReference type="SAM" id="Phobius"/>
    </source>
</evidence>
<keyword evidence="1" id="KW-0812">Transmembrane</keyword>
<accession>H8FQ56</accession>
<reference evidence="2 3" key="1">
    <citation type="journal article" date="2012" name="J. Bacteriol.">
        <title>Draft Genome Sequence of the Purple Photosynthetic Bacterium Phaeospirillum molischianum DSM120, a Particularly Versatile Bacterium.</title>
        <authorList>
            <person name="Duquesne K."/>
            <person name="Prima V."/>
            <person name="Ji B."/>
            <person name="Rouy Z."/>
            <person name="Medigue C."/>
            <person name="Talla E."/>
            <person name="Sturgis J.N."/>
        </authorList>
    </citation>
    <scope>NUCLEOTIDE SEQUENCE [LARGE SCALE GENOMIC DNA]</scope>
    <source>
        <strain evidence="3">DSM120</strain>
    </source>
</reference>
<dbReference type="OrthoDB" id="5195601at2"/>
<dbReference type="RefSeq" id="WP_002726817.1">
    <property type="nucleotide sequence ID" value="NZ_CAHP01000014.1"/>
</dbReference>
<comment type="caution">
    <text evidence="2">The sequence shown here is derived from an EMBL/GenBank/DDBJ whole genome shotgun (WGS) entry which is preliminary data.</text>
</comment>
<feature type="transmembrane region" description="Helical" evidence="1">
    <location>
        <begin position="43"/>
        <end position="62"/>
    </location>
</feature>
<protein>
    <recommendedName>
        <fullName evidence="4">Transmembrane protein</fullName>
    </recommendedName>
</protein>
<keyword evidence="1" id="KW-0472">Membrane</keyword>
<organism evidence="2 3">
    <name type="scientific">Magnetospirillum molischianum DSM 120</name>
    <dbReference type="NCBI Taxonomy" id="1150626"/>
    <lineage>
        <taxon>Bacteria</taxon>
        <taxon>Pseudomonadati</taxon>
        <taxon>Pseudomonadota</taxon>
        <taxon>Alphaproteobacteria</taxon>
        <taxon>Rhodospirillales</taxon>
        <taxon>Rhodospirillaceae</taxon>
        <taxon>Magnetospirillum</taxon>
    </lineage>
</organism>
<gene>
    <name evidence="2" type="ORF">PHAMO_210005</name>
</gene>
<evidence type="ECO:0000313" key="3">
    <source>
        <dbReference type="Proteomes" id="UP000004169"/>
    </source>
</evidence>
<dbReference type="STRING" id="1150626.PHAMO_210005"/>
<sequence>MLKRIHVAAGALALLTLLSFWTSSVWVECFQDEASVAAVKGTIVKGLFVLVPAMAAAGITGASLSKGRGGMLVARKTRRMRILAAIGALLMIPAALFLNSKATAGEMDGLFYLVQALELTAGALQIRFMILNVRDGLRMSGHLGGGLNHD</sequence>
<name>H8FQ56_MAGML</name>
<dbReference type="eggNOG" id="COG1018">
    <property type="taxonomic scope" value="Bacteria"/>
</dbReference>
<keyword evidence="3" id="KW-1185">Reference proteome</keyword>
<evidence type="ECO:0008006" key="4">
    <source>
        <dbReference type="Google" id="ProtNLM"/>
    </source>
</evidence>
<dbReference type="EMBL" id="CAHP01000014">
    <property type="protein sequence ID" value="CCG40494.1"/>
    <property type="molecule type" value="Genomic_DNA"/>
</dbReference>
<dbReference type="Proteomes" id="UP000004169">
    <property type="component" value="Unassembled WGS sequence"/>
</dbReference>
<keyword evidence="1" id="KW-1133">Transmembrane helix</keyword>
<feature type="transmembrane region" description="Helical" evidence="1">
    <location>
        <begin position="110"/>
        <end position="130"/>
    </location>
</feature>
<dbReference type="AlphaFoldDB" id="H8FQ56"/>
<feature type="transmembrane region" description="Helical" evidence="1">
    <location>
        <begin position="82"/>
        <end position="98"/>
    </location>
</feature>
<evidence type="ECO:0000313" key="2">
    <source>
        <dbReference type="EMBL" id="CCG40494.1"/>
    </source>
</evidence>